<sequence length="336" mass="38738">MKQKRHLHATELPAPTDDTTATLTGLALTPRNAKDVALRADQSAERAARDVLRECLAQIAANISVVLQSDDPEGPHQLRIGLRRLRSVFSVFRPVLRCREMQRLGDEARWLGQEVGSLRDLDVIAGDLVARERQRHPEEPCFQALAERLQALAHEQREHLRQILVDERVPHFLADVDRFIEQRGWLDPFDIGQTRRLAMPVRELARYALDKRWQKVLLHADRLASLTREERHELRKDLKKLRYPAEVFASLYPVKRTAPFLDTLKKLQTVFGDLNDAATLKTLFTETALSRAADMATQRAMGWMIGASLTQAESGWAGVMPVWQRLEQQRRFWRRR</sequence>
<gene>
    <name evidence="3" type="ordered locus">Entcl_4276</name>
</gene>
<organism evidence="3 4">
    <name type="scientific">Enterobacter lignolyticus (strain SCF1)</name>
    <dbReference type="NCBI Taxonomy" id="701347"/>
    <lineage>
        <taxon>Bacteria</taxon>
        <taxon>Pseudomonadati</taxon>
        <taxon>Pseudomonadota</taxon>
        <taxon>Gammaproteobacteria</taxon>
        <taxon>Enterobacterales</taxon>
        <taxon>Enterobacteriaceae</taxon>
        <taxon>Pluralibacter</taxon>
    </lineage>
</organism>
<reference evidence="3 4" key="2">
    <citation type="journal article" date="2011" name="Stand. Genomic Sci.">
        <title>Complete genome sequence of 'Enterobacter lignolyticus' SCF1.</title>
        <authorList>
            <person name="Deangelis K.M."/>
            <person name="D'Haeseleer P."/>
            <person name="Chivian D."/>
            <person name="Fortney J.L."/>
            <person name="Khudyakov J."/>
            <person name="Simmons B."/>
            <person name="Woo H."/>
            <person name="Arkin A.P."/>
            <person name="Davenport K.W."/>
            <person name="Goodwin L."/>
            <person name="Chen A."/>
            <person name="Ivanova N."/>
            <person name="Kyrpides N.C."/>
            <person name="Mavromatis K."/>
            <person name="Woyke T."/>
            <person name="Hazen T.C."/>
        </authorList>
    </citation>
    <scope>NUCLEOTIDE SEQUENCE [LARGE SCALE GENOMIC DNA]</scope>
    <source>
        <strain evidence="3 4">SCF1</strain>
    </source>
</reference>
<dbReference type="KEGG" id="esc:Entcl_4276"/>
<feature type="domain" description="CHAD" evidence="2">
    <location>
        <begin position="41"/>
        <end position="336"/>
    </location>
</feature>
<dbReference type="PROSITE" id="PS51708">
    <property type="entry name" value="CHAD"/>
    <property type="match status" value="1"/>
</dbReference>
<dbReference type="RefSeq" id="WP_013368219.1">
    <property type="nucleotide sequence ID" value="NC_014618.1"/>
</dbReference>
<reference evidence="4" key="1">
    <citation type="submission" date="2010-10" db="EMBL/GenBank/DDBJ databases">
        <title>Complete sequence of Enterobacter cloacae SCF1.</title>
        <authorList>
            <consortium name="US DOE Joint Genome Institute"/>
            <person name="Lucas S."/>
            <person name="Copeland A."/>
            <person name="Lapidus A."/>
            <person name="Cheng J.-F."/>
            <person name="Bruce D."/>
            <person name="Goodwin L."/>
            <person name="Pitluck S."/>
            <person name="Davenport K."/>
            <person name="Detter J.C."/>
            <person name="Han C."/>
            <person name="Tapia R."/>
            <person name="Land M."/>
            <person name="Hauser L."/>
            <person name="Chang Y.-J."/>
            <person name="Jeffries C."/>
            <person name="Kyrpides N."/>
            <person name="Ivanova N."/>
            <person name="Mikhailova N."/>
            <person name="DeAngelis K."/>
            <person name="Arkin A.P."/>
            <person name="Chivian D."/>
            <person name="Edwards B."/>
            <person name="Woo H."/>
            <person name="Hazen T.C."/>
            <person name="Woyke T."/>
        </authorList>
    </citation>
    <scope>NUCLEOTIDE SEQUENCE [LARGE SCALE GENOMIC DNA]</scope>
    <source>
        <strain evidence="4">SCF1</strain>
    </source>
</reference>
<dbReference type="SMART" id="SM00880">
    <property type="entry name" value="CHAD"/>
    <property type="match status" value="1"/>
</dbReference>
<dbReference type="eggNOG" id="COG5607">
    <property type="taxonomic scope" value="Bacteria"/>
</dbReference>
<dbReference type="AlphaFoldDB" id="E3G427"/>
<evidence type="ECO:0000313" key="3">
    <source>
        <dbReference type="EMBL" id="ADO50509.1"/>
    </source>
</evidence>
<dbReference type="Gene3D" id="1.40.20.10">
    <property type="entry name" value="CHAD domain"/>
    <property type="match status" value="1"/>
</dbReference>
<dbReference type="Pfam" id="PF05235">
    <property type="entry name" value="CHAD"/>
    <property type="match status" value="1"/>
</dbReference>
<dbReference type="PANTHER" id="PTHR39339:SF1">
    <property type="entry name" value="CHAD DOMAIN-CONTAINING PROTEIN"/>
    <property type="match status" value="1"/>
</dbReference>
<dbReference type="STRING" id="701347.Entcl_4276"/>
<proteinExistence type="predicted"/>
<dbReference type="Proteomes" id="UP000006872">
    <property type="component" value="Chromosome"/>
</dbReference>
<keyword evidence="4" id="KW-1185">Reference proteome</keyword>
<feature type="region of interest" description="Disordered" evidence="1">
    <location>
        <begin position="1"/>
        <end position="21"/>
    </location>
</feature>
<accession>E3G427</accession>
<name>E3G427_ENTLS</name>
<evidence type="ECO:0000256" key="1">
    <source>
        <dbReference type="SAM" id="MobiDB-lite"/>
    </source>
</evidence>
<dbReference type="EMBL" id="CP002272">
    <property type="protein sequence ID" value="ADO50509.1"/>
    <property type="molecule type" value="Genomic_DNA"/>
</dbReference>
<evidence type="ECO:0000259" key="2">
    <source>
        <dbReference type="PROSITE" id="PS51708"/>
    </source>
</evidence>
<dbReference type="PANTHER" id="PTHR39339">
    <property type="entry name" value="SLR1444 PROTEIN"/>
    <property type="match status" value="1"/>
</dbReference>
<evidence type="ECO:0000313" key="4">
    <source>
        <dbReference type="Proteomes" id="UP000006872"/>
    </source>
</evidence>
<protein>
    <submittedName>
        <fullName evidence="3">CHAD domain containing protein</fullName>
    </submittedName>
</protein>
<feature type="compositionally biased region" description="Low complexity" evidence="1">
    <location>
        <begin position="10"/>
        <end position="21"/>
    </location>
</feature>
<dbReference type="InterPro" id="IPR038186">
    <property type="entry name" value="CHAD_dom_sf"/>
</dbReference>
<dbReference type="InterPro" id="IPR007899">
    <property type="entry name" value="CHAD_dom"/>
</dbReference>
<dbReference type="HOGENOM" id="CLU_825720_0_0_6"/>